<evidence type="ECO:0000256" key="1">
    <source>
        <dbReference type="ARBA" id="ARBA00004571"/>
    </source>
</evidence>
<name>A0A427U6B7_9VIBR</name>
<dbReference type="Proteomes" id="UP000269041">
    <property type="component" value="Unassembled WGS sequence"/>
</dbReference>
<accession>A0A427U6B7</accession>
<dbReference type="InterPro" id="IPR006664">
    <property type="entry name" value="OMP_bac"/>
</dbReference>
<keyword evidence="8 10" id="KW-0472">Membrane</keyword>
<evidence type="ECO:0000256" key="3">
    <source>
        <dbReference type="ARBA" id="ARBA00022452"/>
    </source>
</evidence>
<gene>
    <name evidence="12" type="ORF">EJA03_04990</name>
</gene>
<reference evidence="12 13" key="1">
    <citation type="submission" date="2018-12" db="EMBL/GenBank/DDBJ databases">
        <title>Genomic taxonomy of the Vibrionaceae family.</title>
        <authorList>
            <person name="Gomez-Gil B."/>
            <person name="Enciso-Ibarra K."/>
        </authorList>
    </citation>
    <scope>NUCLEOTIDE SEQUENCE [LARGE SCALE GENOMIC DNA]</scope>
    <source>
        <strain evidence="12 13">CAIM 594</strain>
    </source>
</reference>
<dbReference type="PANTHER" id="PTHR30329">
    <property type="entry name" value="STATOR ELEMENT OF FLAGELLAR MOTOR COMPLEX"/>
    <property type="match status" value="1"/>
</dbReference>
<keyword evidence="7" id="KW-0626">Porin</keyword>
<dbReference type="GO" id="GO:0006811">
    <property type="term" value="P:monoatomic ion transport"/>
    <property type="evidence" value="ECO:0007669"/>
    <property type="project" value="UniProtKB-KW"/>
</dbReference>
<dbReference type="PRINTS" id="PR01021">
    <property type="entry name" value="OMPADOMAIN"/>
</dbReference>
<dbReference type="SUPFAM" id="SSF56925">
    <property type="entry name" value="OMPA-like"/>
    <property type="match status" value="1"/>
</dbReference>
<comment type="subcellular location">
    <subcellularLocation>
        <location evidence="1">Cell outer membrane</location>
        <topology evidence="1">Multi-pass membrane protein</topology>
    </subcellularLocation>
</comment>
<keyword evidence="6" id="KW-0406">Ion transport</keyword>
<evidence type="ECO:0000256" key="4">
    <source>
        <dbReference type="ARBA" id="ARBA00022692"/>
    </source>
</evidence>
<dbReference type="PROSITE" id="PS01068">
    <property type="entry name" value="OMPA_1"/>
    <property type="match status" value="1"/>
</dbReference>
<comment type="caution">
    <text evidence="12">The sequence shown here is derived from an EMBL/GenBank/DDBJ whole genome shotgun (WGS) entry which is preliminary data.</text>
</comment>
<dbReference type="Pfam" id="PF13505">
    <property type="entry name" value="OMP_b-brl"/>
    <property type="match status" value="1"/>
</dbReference>
<protein>
    <recommendedName>
        <fullName evidence="11">OmpA-like domain-containing protein</fullName>
    </recommendedName>
</protein>
<sequence>MEKIILLASVLSDPVLPSTEFPRLFIGAKGGYQWASDDTYNHSYPNGSIWGIYSGLQLSPAWNWDVGYQYHDDLKTGITSFNAKTWLIESALRYDWHLQDNLSLYGRLGAVYWDMEKTHLSSGKLDATDFSPLGEVGVSYNLTPSLRLSAGYQYIDSIGKSNTGKYDSYVALMSFAYTFGHTVQSALAEADPVVENISASGEKAVDSESLPQTWIFATKNIVGGFDFDVIKLSDDFVQSLTLVASVLNTYPQAQVVIVGHTDSTGSEVYNQALSERRAQSVVSQLIDLGVAPERLEWRGEGESHPVVDNTIAEGRAQNRRVEVTIPSFQFN</sequence>
<evidence type="ECO:0000256" key="9">
    <source>
        <dbReference type="ARBA" id="ARBA00023237"/>
    </source>
</evidence>
<dbReference type="InterPro" id="IPR011250">
    <property type="entry name" value="OMP/PagP_B-barrel"/>
</dbReference>
<dbReference type="PANTHER" id="PTHR30329:SF21">
    <property type="entry name" value="LIPOPROTEIN YIAD-RELATED"/>
    <property type="match status" value="1"/>
</dbReference>
<dbReference type="EMBL" id="RSFA01000014">
    <property type="protein sequence ID" value="RSD32209.1"/>
    <property type="molecule type" value="Genomic_DNA"/>
</dbReference>
<evidence type="ECO:0000256" key="8">
    <source>
        <dbReference type="ARBA" id="ARBA00023136"/>
    </source>
</evidence>
<dbReference type="CDD" id="cd07185">
    <property type="entry name" value="OmpA_C-like"/>
    <property type="match status" value="1"/>
</dbReference>
<keyword evidence="2" id="KW-0813">Transport</keyword>
<evidence type="ECO:0000256" key="2">
    <source>
        <dbReference type="ARBA" id="ARBA00022448"/>
    </source>
</evidence>
<keyword evidence="5" id="KW-0732">Signal</keyword>
<proteinExistence type="predicted"/>
<dbReference type="OrthoDB" id="9805832at2"/>
<dbReference type="InterPro" id="IPR050330">
    <property type="entry name" value="Bact_OuterMem_StrucFunc"/>
</dbReference>
<dbReference type="InterPro" id="IPR027385">
    <property type="entry name" value="Beta-barrel_OMP"/>
</dbReference>
<evidence type="ECO:0000256" key="7">
    <source>
        <dbReference type="ARBA" id="ARBA00023114"/>
    </source>
</evidence>
<organism evidence="12 13">
    <name type="scientific">Vibrio pectenicida</name>
    <dbReference type="NCBI Taxonomy" id="62763"/>
    <lineage>
        <taxon>Bacteria</taxon>
        <taxon>Pseudomonadati</taxon>
        <taxon>Pseudomonadota</taxon>
        <taxon>Gammaproteobacteria</taxon>
        <taxon>Vibrionales</taxon>
        <taxon>Vibrionaceae</taxon>
        <taxon>Vibrio</taxon>
    </lineage>
</organism>
<keyword evidence="3" id="KW-1134">Transmembrane beta strand</keyword>
<dbReference type="PROSITE" id="PS51123">
    <property type="entry name" value="OMPA_2"/>
    <property type="match status" value="1"/>
</dbReference>
<dbReference type="InterPro" id="IPR036737">
    <property type="entry name" value="OmpA-like_sf"/>
</dbReference>
<dbReference type="Pfam" id="PF00691">
    <property type="entry name" value="OmpA"/>
    <property type="match status" value="1"/>
</dbReference>
<evidence type="ECO:0000256" key="6">
    <source>
        <dbReference type="ARBA" id="ARBA00023065"/>
    </source>
</evidence>
<dbReference type="GO" id="GO:0009279">
    <property type="term" value="C:cell outer membrane"/>
    <property type="evidence" value="ECO:0007669"/>
    <property type="project" value="UniProtKB-SubCell"/>
</dbReference>
<dbReference type="GO" id="GO:0046930">
    <property type="term" value="C:pore complex"/>
    <property type="evidence" value="ECO:0007669"/>
    <property type="project" value="UniProtKB-KW"/>
</dbReference>
<evidence type="ECO:0000259" key="11">
    <source>
        <dbReference type="PROSITE" id="PS51123"/>
    </source>
</evidence>
<dbReference type="AlphaFoldDB" id="A0A427U6B7"/>
<keyword evidence="13" id="KW-1185">Reference proteome</keyword>
<dbReference type="InterPro" id="IPR006665">
    <property type="entry name" value="OmpA-like"/>
</dbReference>
<dbReference type="InterPro" id="IPR006690">
    <property type="entry name" value="OMPA-like_CS"/>
</dbReference>
<dbReference type="SUPFAM" id="SSF103088">
    <property type="entry name" value="OmpA-like"/>
    <property type="match status" value="1"/>
</dbReference>
<keyword evidence="9" id="KW-0998">Cell outer membrane</keyword>
<evidence type="ECO:0000256" key="5">
    <source>
        <dbReference type="ARBA" id="ARBA00022729"/>
    </source>
</evidence>
<evidence type="ECO:0000313" key="13">
    <source>
        <dbReference type="Proteomes" id="UP000269041"/>
    </source>
</evidence>
<evidence type="ECO:0000256" key="10">
    <source>
        <dbReference type="PROSITE-ProRule" id="PRU00473"/>
    </source>
</evidence>
<dbReference type="Gene3D" id="2.40.160.20">
    <property type="match status" value="1"/>
</dbReference>
<keyword evidence="4" id="KW-0812">Transmembrane</keyword>
<feature type="domain" description="OmpA-like" evidence="11">
    <location>
        <begin position="212"/>
        <end position="329"/>
    </location>
</feature>
<dbReference type="GO" id="GO:0015288">
    <property type="term" value="F:porin activity"/>
    <property type="evidence" value="ECO:0007669"/>
    <property type="project" value="UniProtKB-KW"/>
</dbReference>
<dbReference type="Gene3D" id="3.30.1330.60">
    <property type="entry name" value="OmpA-like domain"/>
    <property type="match status" value="1"/>
</dbReference>
<evidence type="ECO:0000313" key="12">
    <source>
        <dbReference type="EMBL" id="RSD32209.1"/>
    </source>
</evidence>